<evidence type="ECO:0000313" key="8">
    <source>
        <dbReference type="Proteomes" id="UP000001593"/>
    </source>
</evidence>
<evidence type="ECO:0000259" key="4">
    <source>
        <dbReference type="Pfam" id="PF10350"/>
    </source>
</evidence>
<organism evidence="7 8">
    <name type="scientific">Nematostella vectensis</name>
    <name type="common">Starlet sea anemone</name>
    <dbReference type="NCBI Taxonomy" id="45351"/>
    <lineage>
        <taxon>Eukaryota</taxon>
        <taxon>Metazoa</taxon>
        <taxon>Cnidaria</taxon>
        <taxon>Anthozoa</taxon>
        <taxon>Hexacorallia</taxon>
        <taxon>Actiniaria</taxon>
        <taxon>Edwardsiidae</taxon>
        <taxon>Nematostella</taxon>
    </lineage>
</organism>
<dbReference type="InterPro" id="IPR056843">
    <property type="entry name" value="THADA-like_TPR"/>
</dbReference>
<dbReference type="STRING" id="45351.A7SB36"/>
<dbReference type="Proteomes" id="UP000001593">
    <property type="component" value="Unassembled WGS sequence"/>
</dbReference>
<comment type="similarity">
    <text evidence="1">Belongs to the THADA family.</text>
</comment>
<feature type="domain" description="DUF2428" evidence="4">
    <location>
        <begin position="542"/>
        <end position="819"/>
    </location>
</feature>
<dbReference type="Pfam" id="PF10350">
    <property type="entry name" value="DUF2428"/>
    <property type="match status" value="1"/>
</dbReference>
<name>A7SB36_NEMVE</name>
<dbReference type="AlphaFoldDB" id="A7SB36"/>
<proteinExistence type="inferred from homology"/>
<dbReference type="SUPFAM" id="SSF48371">
    <property type="entry name" value="ARM repeat"/>
    <property type="match status" value="1"/>
</dbReference>
<keyword evidence="8" id="KW-1185">Reference proteome</keyword>
<dbReference type="HOGENOM" id="CLU_002048_0_0_1"/>
<dbReference type="OMA" id="CCESEFR"/>
<feature type="domain" description="tRNA (32-2'-O)-methyltransferase regulator THADA-like C-terminal TPR repeats region" evidence="6">
    <location>
        <begin position="821"/>
        <end position="923"/>
    </location>
</feature>
<reference evidence="7 8" key="1">
    <citation type="journal article" date="2007" name="Science">
        <title>Sea anemone genome reveals ancestral eumetazoan gene repertoire and genomic organization.</title>
        <authorList>
            <person name="Putnam N.H."/>
            <person name="Srivastava M."/>
            <person name="Hellsten U."/>
            <person name="Dirks B."/>
            <person name="Chapman J."/>
            <person name="Salamov A."/>
            <person name="Terry A."/>
            <person name="Shapiro H."/>
            <person name="Lindquist E."/>
            <person name="Kapitonov V.V."/>
            <person name="Jurka J."/>
            <person name="Genikhovich G."/>
            <person name="Grigoriev I.V."/>
            <person name="Lucas S.M."/>
            <person name="Steele R.E."/>
            <person name="Finnerty J.R."/>
            <person name="Technau U."/>
            <person name="Martindale M.Q."/>
            <person name="Rokhsar D.S."/>
        </authorList>
    </citation>
    <scope>NUCLEOTIDE SEQUENCE [LARGE SCALE GENOMIC DNA]</scope>
    <source>
        <strain evidence="8">CH2 X CH6</strain>
    </source>
</reference>
<evidence type="ECO:0000256" key="1">
    <source>
        <dbReference type="ARBA" id="ARBA00010409"/>
    </source>
</evidence>
<feature type="domain" description="tRNA (32-2'-O)-methyltransferase regulator THADA-like TPR repeats region" evidence="5">
    <location>
        <begin position="164"/>
        <end position="406"/>
    </location>
</feature>
<feature type="non-terminal residue" evidence="7">
    <location>
        <position position="923"/>
    </location>
</feature>
<evidence type="ECO:0000256" key="3">
    <source>
        <dbReference type="ARBA" id="ARBA00035698"/>
    </source>
</evidence>
<dbReference type="InterPro" id="IPR056842">
    <property type="entry name" value="THADA-like_TPR_C"/>
</dbReference>
<evidence type="ECO:0000259" key="5">
    <source>
        <dbReference type="Pfam" id="PF25150"/>
    </source>
</evidence>
<sequence>LLGLSPIPQKLLSLVWSNWDHPTEGVRHVTKAIFENVVAVHVSVSTYVPTEDRFLECLAELLIDQDWHVRGKYGPLCCIASVLGAKCILGRHPGLPSKVLAAMNDKNIAPHAMDFIEKMSFIHKEELISSEKSLNDWFEVWYIRRTKWQNCAGRIFCMVCSLLQHCLPKLLKCCPESLHIMITQLQSAGTRCENVKALVTCLKTARSLGLVKVNEESWTEREVMSDVWGGVVSVDVLQKALCHTDDQCRLDALGLLCDSPRTTESVSVTDMRLLKTFLQLNINSQSPSFRQQSAALLKKLLLRMREGVRLSVRNLDRDKNIELHKYKLHAYTRFLQWYSNLLFSSLFPGASFARLTTSLHGLKLLASIFTDSDSKYGSFHFHDVMHPCNIRGLMKCFSDTYDVNKQLAYDLLTSCPRDFLPFQSAESLEPLLLMVEQLVTSPRAVDASTASVYLKILVDRCMVPLYPESATEISDNPLNQRQAFSVLSALLSTLTSQASVANESLVLAAARAPMHGAVFCLRTLLTHVNLRNVESAGSWKHLVSRLLTELFVVAELVFPVVTSSSPEGHVIDDSINGNLLSYALTSKARPCNTITKTPVSPATNSKLHYFLFKMMFPVFTPSSQALLVCCWRTMKEVALLLGDLVQNISDDSGLLTADQVKRIGDFFTAVLLTSKHRGAFELAYTGFMKLCEVLWRCRDADLRGLPLAWLDGLMSDISTTVPSDFLSGTRRSAGVPFFVQVVKQSSPASLCSLCLLDLLHAASLPVEPSLPQDSSLPQVHSRNIIRALYRDTRLGEDVSPFVADGLIASISGFTSSSWAVRNSSTLLFSALVTRVFGVAKAKDDHSRRNCMTGREFFSRYPSMHPFLLKHLEKATEFLNREESVTLHPCLYPVLVLLSRLYPSSMDGVDSTLNMSPFIPYVIR</sequence>
<dbReference type="InParanoid" id="A7SB36"/>
<dbReference type="InterPro" id="IPR019442">
    <property type="entry name" value="THADA/TRM732_DUF2428"/>
</dbReference>
<dbReference type="Pfam" id="PF25150">
    <property type="entry name" value="TPR_Trm732"/>
    <property type="match status" value="1"/>
</dbReference>
<protein>
    <recommendedName>
        <fullName evidence="3">tRNA (32-2'-O)-methyltransferase regulator THADA</fullName>
    </recommendedName>
</protein>
<evidence type="ECO:0000313" key="7">
    <source>
        <dbReference type="EMBL" id="EDO39110.1"/>
    </source>
</evidence>
<dbReference type="InterPro" id="IPR051954">
    <property type="entry name" value="tRNA_methyltransferase_THADA"/>
</dbReference>
<dbReference type="EMBL" id="DS469613">
    <property type="protein sequence ID" value="EDO39110.1"/>
    <property type="molecule type" value="Genomic_DNA"/>
</dbReference>
<accession>A7SB36</accession>
<dbReference type="InterPro" id="IPR016024">
    <property type="entry name" value="ARM-type_fold"/>
</dbReference>
<dbReference type="PANTHER" id="PTHR14387:SF7">
    <property type="entry name" value="THYROID ADENOMA-ASSOCIATED PROTEIN"/>
    <property type="match status" value="1"/>
</dbReference>
<evidence type="ECO:0000256" key="2">
    <source>
        <dbReference type="ARBA" id="ARBA00022694"/>
    </source>
</evidence>
<keyword evidence="2" id="KW-0819">tRNA processing</keyword>
<dbReference type="PANTHER" id="PTHR14387">
    <property type="entry name" value="THADA/DEATH RECEPTOR INTERACTING PROTEIN"/>
    <property type="match status" value="1"/>
</dbReference>
<gene>
    <name evidence="7" type="ORF">NEMVEDRAFT_v1g111788</name>
</gene>
<dbReference type="PhylomeDB" id="A7SB36"/>
<dbReference type="Pfam" id="PF25151">
    <property type="entry name" value="TPR_Trm732_C"/>
    <property type="match status" value="1"/>
</dbReference>
<dbReference type="GO" id="GO:0008033">
    <property type="term" value="P:tRNA processing"/>
    <property type="evidence" value="ECO:0007669"/>
    <property type="project" value="UniProtKB-KW"/>
</dbReference>
<evidence type="ECO:0000259" key="6">
    <source>
        <dbReference type="Pfam" id="PF25151"/>
    </source>
</evidence>
<dbReference type="eggNOG" id="KOG1810">
    <property type="taxonomic scope" value="Eukaryota"/>
</dbReference>